<dbReference type="GO" id="GO:0043041">
    <property type="term" value="P:amino acid activation for nonribosomal peptide biosynthetic process"/>
    <property type="evidence" value="ECO:0007669"/>
    <property type="project" value="TreeGrafter"/>
</dbReference>
<dbReference type="PANTHER" id="PTHR45527">
    <property type="entry name" value="NONRIBOSOMAL PEPTIDE SYNTHETASE"/>
    <property type="match status" value="1"/>
</dbReference>
<keyword evidence="4 9" id="KW-0479">Metal-binding</keyword>
<dbReference type="InterPro" id="IPR009081">
    <property type="entry name" value="PP-bd_ACP"/>
</dbReference>
<dbReference type="PROSITE" id="PS50075">
    <property type="entry name" value="CARRIER"/>
    <property type="match status" value="5"/>
</dbReference>
<dbReference type="PRINTS" id="PR00463">
    <property type="entry name" value="EP450I"/>
</dbReference>
<dbReference type="Pfam" id="PF00668">
    <property type="entry name" value="Condensation"/>
    <property type="match status" value="6"/>
</dbReference>
<keyword evidence="6" id="KW-0560">Oxidoreductase</keyword>
<dbReference type="InterPro" id="IPR045851">
    <property type="entry name" value="AMP-bd_C_sf"/>
</dbReference>
<dbReference type="CDD" id="cd05918">
    <property type="entry name" value="A_NRPS_SidN3_like"/>
    <property type="match status" value="5"/>
</dbReference>
<dbReference type="FunFam" id="3.40.50.980:FF:000001">
    <property type="entry name" value="Non-ribosomal peptide synthetase"/>
    <property type="match status" value="1"/>
</dbReference>
<gene>
    <name evidence="12" type="ORF">A7C99_0141</name>
</gene>
<dbReference type="FunFam" id="3.30.559.30:FF:000002">
    <property type="entry name" value="Nonribosomal peptide synthase Pes1"/>
    <property type="match status" value="1"/>
</dbReference>
<dbReference type="PROSITE" id="PS00012">
    <property type="entry name" value="PHOSPHOPANTETHEINE"/>
    <property type="match status" value="1"/>
</dbReference>
<dbReference type="SMART" id="SM00823">
    <property type="entry name" value="PKS_PP"/>
    <property type="match status" value="3"/>
</dbReference>
<evidence type="ECO:0000256" key="2">
    <source>
        <dbReference type="ARBA" id="ARBA00022553"/>
    </source>
</evidence>
<dbReference type="SUPFAM" id="SSF56801">
    <property type="entry name" value="Acetyl-CoA synthetase-like"/>
    <property type="match status" value="5"/>
</dbReference>
<dbReference type="InterPro" id="IPR017972">
    <property type="entry name" value="Cyt_P450_CS"/>
</dbReference>
<dbReference type="Gene3D" id="1.10.630.10">
    <property type="entry name" value="Cytochrome P450"/>
    <property type="match status" value="1"/>
</dbReference>
<dbReference type="PROSITE" id="PS00086">
    <property type="entry name" value="CYTOCHROME_P450"/>
    <property type="match status" value="1"/>
</dbReference>
<dbReference type="FunFam" id="3.40.50.12780:FF:000014">
    <property type="entry name" value="Nonribosomal peptide synthetase 1"/>
    <property type="match status" value="4"/>
</dbReference>
<feature type="transmembrane region" description="Helical" evidence="10">
    <location>
        <begin position="12"/>
        <end position="36"/>
    </location>
</feature>
<dbReference type="GO" id="GO:0031177">
    <property type="term" value="F:phosphopantetheine binding"/>
    <property type="evidence" value="ECO:0007669"/>
    <property type="project" value="InterPro"/>
</dbReference>
<evidence type="ECO:0000256" key="9">
    <source>
        <dbReference type="PIRSR" id="PIRSR602401-1"/>
    </source>
</evidence>
<proteinExistence type="inferred from homology"/>
<dbReference type="GO" id="GO:0005506">
    <property type="term" value="F:iron ion binding"/>
    <property type="evidence" value="ECO:0007669"/>
    <property type="project" value="InterPro"/>
</dbReference>
<dbReference type="GO" id="GO:0004497">
    <property type="term" value="F:monooxygenase activity"/>
    <property type="evidence" value="ECO:0007669"/>
    <property type="project" value="InterPro"/>
</dbReference>
<comment type="similarity">
    <text evidence="8">Belongs to the NRP synthetase family.</text>
</comment>
<dbReference type="SUPFAM" id="SSF48264">
    <property type="entry name" value="Cytochrome P450"/>
    <property type="match status" value="1"/>
</dbReference>
<protein>
    <submittedName>
        <fullName evidence="12">Nonribosomal peptide synthase</fullName>
    </submittedName>
</protein>
<comment type="caution">
    <text evidence="12">The sequence shown here is derived from an EMBL/GenBank/DDBJ whole genome shotgun (WGS) entry which is preliminary data.</text>
</comment>
<feature type="domain" description="Carrier" evidence="11">
    <location>
        <begin position="2407"/>
        <end position="2483"/>
    </location>
</feature>
<dbReference type="Gene3D" id="3.30.559.10">
    <property type="entry name" value="Chloramphenicol acetyltransferase-like domain"/>
    <property type="match status" value="6"/>
</dbReference>
<dbReference type="InterPro" id="IPR001242">
    <property type="entry name" value="Condensation_dom"/>
</dbReference>
<organism evidence="12 13">
    <name type="scientific">Trichophyton rubrum</name>
    <name type="common">Athlete's foot fungus</name>
    <name type="synonym">Epidermophyton rubrum</name>
    <dbReference type="NCBI Taxonomy" id="5551"/>
    <lineage>
        <taxon>Eukaryota</taxon>
        <taxon>Fungi</taxon>
        <taxon>Dikarya</taxon>
        <taxon>Ascomycota</taxon>
        <taxon>Pezizomycotina</taxon>
        <taxon>Eurotiomycetes</taxon>
        <taxon>Eurotiomycetidae</taxon>
        <taxon>Onygenales</taxon>
        <taxon>Arthrodermataceae</taxon>
        <taxon>Trichophyton</taxon>
    </lineage>
</organism>
<dbReference type="InterPro" id="IPR020845">
    <property type="entry name" value="AMP-binding_CS"/>
</dbReference>
<keyword evidence="1" id="KW-0596">Phosphopantetheine</keyword>
<name>A0A178F824_TRIRU</name>
<feature type="domain" description="Carrier" evidence="11">
    <location>
        <begin position="6101"/>
        <end position="6177"/>
    </location>
</feature>
<keyword evidence="10" id="KW-1133">Transmembrane helix</keyword>
<dbReference type="GO" id="GO:0044550">
    <property type="term" value="P:secondary metabolite biosynthetic process"/>
    <property type="evidence" value="ECO:0007669"/>
    <property type="project" value="TreeGrafter"/>
</dbReference>
<dbReference type="Gene3D" id="1.10.1200.10">
    <property type="entry name" value="ACP-like"/>
    <property type="match status" value="5"/>
</dbReference>
<evidence type="ECO:0000259" key="11">
    <source>
        <dbReference type="PROSITE" id="PS50075"/>
    </source>
</evidence>
<keyword evidence="7 9" id="KW-0408">Iron</keyword>
<feature type="domain" description="Carrier" evidence="11">
    <location>
        <begin position="3498"/>
        <end position="3574"/>
    </location>
</feature>
<dbReference type="InterPro" id="IPR020806">
    <property type="entry name" value="PKS_PP-bd"/>
</dbReference>
<dbReference type="Gene3D" id="3.40.50.980">
    <property type="match status" value="4"/>
</dbReference>
<evidence type="ECO:0000256" key="4">
    <source>
        <dbReference type="ARBA" id="ARBA00022723"/>
    </source>
</evidence>
<dbReference type="Gene3D" id="3.30.559.30">
    <property type="entry name" value="Nonribosomal peptide synthetase, condensation domain"/>
    <property type="match status" value="6"/>
</dbReference>
<dbReference type="InterPro" id="IPR002401">
    <property type="entry name" value="Cyt_P450_E_grp-I"/>
</dbReference>
<sequence length="6741" mass="747924">MLKFHSPSYTTLWFTAILGAAALLLYLVGTLVYLVLFHPLAKYPGPWLAKITNLYAGYHSWKGDLHIDMLNSHDKYDIYGHGKRFKKAQRYGAMVHRAPNTLTVIDKKKHGKKRRIISQGFSDFALKKHEIVILEQVQHLCTQLRMGLNGEQMPIGSWSPPKDMARLNDYFAFDVMSNIIFGVPWSTLRSPTYRFIPEVIEKSNVRVGTLAQAPEISFLRFDKIAFPEAIHARDKFVRFVDEMLSQGIKHASKTGCGVFAILSRSKDPETGEPLKMRELGGESATLIVAGTDTTSTALASCFFYLSHNQSSYDRATAEVRTVFGSSEDIKMGPMMNKCVFLRACIDESMRMSPPAASSLWRESEETGAVVDGEYIPPGVDVGTCIYSIHHNPQYYPRPFSFQPERWLGTNKHEDMADVRLARSAFNPFSIGPRSCIGKSLAYVELQLLLAHILWRFDIRLAPGELGKVGEGADLAPIWILLQEIVSVNVKFCKSELRINRFISTFLTIIAMPHSIDTINPRRYGSSATACRFPVLLDDSEIPHSFELAETPIELPSYQEIMGFCEKGDVSLKAIMQAAWAVVLKTFTGSGYVCAAAMSDTSSGIFSISIDKNTKIDALLKSMPMESMSTALGNIDSLEADVPCNSAVWMFNETKNAQWEPKFDVWLHVDSGKPSPRAALFYRTSHLNQGYAEIVSATVGQIVMEILANPFSEVSQINLVHPRLRNQLQAWSSNSPKSIDRCVGALFEEAVSKYPLRQAIQTSERSVSYEELNALSAGIALRLQSLGVVPESIVVLCFPKSVYAVIAMLAVVRAGGTILFLDPSHPETRHKDIVGQANSQLILTAQEYSGKWGWFGGRVLPVDPALVDTLKVDQKTFTRQSITTATPSNALYIIFTSGSTGKPKGCVVEHRQFLTGAIAQQKASEMNYGDKVLQLASFTFDVSVLEILTSLITGACVCIPNDEERSKGPERCIQQFGITWTFLTPSLVKLMSPKMVPSLKFLVLGGEAVQPENIQTWAPHVRLANGYGPTECSIAATANPRLSSTSSHTNIGYPLGGCCWIVDKDDHEKLLPIGAPGELLIQGPIVARGYLNEKQKTEAVFLNSTSWAAVEPSSSSRIYKTGDLARFNFDGSISFSGRKDNQVKLRGLRIELGEVEHHLMSHELAGQVVVVLPTEGPCQGSLTAVISLKNFKQMSTDVELIDDLELSAAKAELEGIASSLRERLPGYMHPTIWIPVKSIPLTSSGKLNGVAVRQWVSAISTDIFNRATGKYEGSEICRTLPSNNQERQLQEVCSKIIGLDQPEDVWLEKSFIQNGGDSIQAMQLLSTLRDNGLVVKLEDIIQLPTILLLARKIENREAGCIEGAQLTPELPDCTVNEERVVQLGLEMGQVEDIYPLSPVQRGILLAQQHYPDKYQFRLTCEVVLLPASSSSSQNPEVDIDNVGRAEVERHWTDCGTCANVSLLVRAWRQVVQLHPVLRTIFIDTETETEDGLFDQLVLKTGDGLADIWQFEDENEFWRNLDEYKRTDGPLQPPVAFIVSSVKAERRIFCTIDISHALIDGISSLVLLRDICQAYGGLLDSTKTVKYSPFIRYLQQLPRGASLSYWTEHLLGVVPCYFPTLNDDFSGGENQPREIVTNIKNTDALHRFCAAHNFTPATVFQAAWALTLRAYTRRDDVCFGYLTSGRDLPVPNIHNAVGVFVNMMIYRASLSPDKVVSAVLTEVQHNFLRGLPHQHCSIAEIQHALGISQSLFNTILSLQSAQDETIATDGSDRGIALSVVSEKDPTEYNISVNVFVSRKRISLTLRHFDETISSAMAENVMGTFQHIIHLIANNYHQPIGELDMMSARDNIQIGHWNQDQWPMVNDCIHELIHRRAVIQPDESAVEAWDGHLTYKELDGISSKLALHLASHAIGPNTLVPICFPKSCWMVVSQLAILKAGGACVAFDPEHPPSRREEMLRQCKAPVALVSQENIPLFEMFVSTVISIGPSFLDTLRDDPPTITASLAISPENPAFVVFTSGSTGKPKGIVVEHRALCSSIQAYGSVMKYAPGARVLQFAAYTFDVSIGETFGCLVRGGTLCIPSNDERLNDLTGVINRFKINALYLTPSVASILQPSDIPGVHTLGLGGEAVRKENIDLWAEHINLVNIYGPAECSVWCTALSPILPSVSPLNIGYGLGARTWITEIDNPSNLCVIGTVGELLIEGPVVARGYLNDEIKTNAVFIQPPAWLMKHDPSVAEHPRKVYRTGDLARYNSDGSVHFMGRRDHQVKLNGQRIELGEIDNALLLHRDIQNAVTLAPKAGPFKGKLVALVLLENQPFCSVTEGDAGLKFLHDENGEYFPTIVSNVRLFISSILPSYMVPSTWITVKSFPLSTNGKLDRSSIMSHINSLPSSYLNEAMDSDTNGDSLPRNDTEDIIRTIMSSVLNTGPANILMGRGFLAQGGDSITAMQVSSRCRAQGILVPVKVVLKSKTIRQIAAEAVIRQDTPGVIDFQEPVLLFPFSLLPGMNESALDDMAKKAGYQGLVDIEDAYPCSPMQEGILISQAQAPETYRFYVVCEVYCSSPTSRVSTGNLQVAWTRVVARHSSLRTFFVEGLSREYLYTQVVLKKHTPRIEIVGDFDSLSRQPHNKPLDHNELIPAHRMTICEDKEKIYFNLEINHTLIDGTSMGIILRDLRAAYSHGLQPGPLYRDYVALSLNHPKETTLLFWSKYLEGTKPTFFPRLHDGDSRMKELRTVNIPVSGSTMIDLQAFSRENGITMANIFQTVWAILLRVYTGESDVVFGYLSSGREIDGLDMENAVGAFITMLACRVNADDSSTLLSLAQNINEDFVNSLPYQRTSLGEMQHALGLASERLFNTILSLQRPMVQQNSTGHIAIQCLGGSDPTEYDLAVSITADDSAIDIDISYWSTIMSEKQAELLTSTFTTILSAFLKYPATKLHCVDALGNKQTEYLFSINGNGAVPYSVHDCIHSRFSSQVALYPKSPAVCSADMSLSYIQVEELSSKLAALLISLDVCPERVVALCFDKTPWAIVSMLAVLKAGGAYTSISPAHPARHIDNIIHQTKSRIVLTGSESYSNKIRHMVDHVILVDPSLLFNLPVAKPGVISLASPDNVAMINFTSGSTGKPKGIMVLHKGVCSLIDHNADLGINNESRVLQFSAFTFDTSNAEIFLTLCTGGCVCLPSDYDRLNDLAGAINRLGVTHAFLTPSVAGFLSPEAMPSLQMLALVGEAVTSDLVQLWQKPVRLINSYGPAECTIMSSFSVLHEGLHPSNIGKARGCILWVTNPMNSQYLVPAGCVGELLVEGPIVSKGYISPELTLEVFIDPPKWRGVIANGSRFYKTGDLARQMPDGSLVYVGRKDSQIKLNGQRVEMAEIEKEISSYSSVQHSVVLFPNYGPCSKKLVVVIGFKDISHTQPQSSEMIMLNDDESANQAYAIRDRMTTLLPSYMVPTVWIVCSNLPLTISRKIDRRKISQWVESLNDAFTERVAEEKNDVMGNASSPSSTILQRLQAIISRVLNISNSRVLSNRSFLNIGGDSITAMQLVVMCRNEGLKISFKDVMRSSTISKMVHSVEIINHPSLHEEELLEVSFGLSPIQQLYFEEISQGATEISANQFNQSFLLQLVRHVPVETLKGGIEVIVERHSMLRARFRKSSDGRWTQVITRPGKTVYRFREHTVSAREEALSLATAAQRQLDIQAGPVFAVEYFNIAGEDPLIFFVAHHLVIDLVSWRIIFQELEDHALGDTSIPPNEPFSFQKWQKLQADYASKHLTAKSSINYFVPRANYEYWGMDGVENIQGDTIQLAASLNAEETQLLVNSCHQAMRTEPLDVFITAILVSFIKTFDREPPAIFNEGHGRQPWTPDIDLSDSVGWFTTIFPLSIPIGPSDTLSDIVRRVKDQRKELPANGWSYFTSKYLNPDGAKRFRDHMPVEILFNYLGLYQGLEREDGIFQLQPFNDGDVGKCVKRYSLFDINAYIVNGRANFTFSFNRKMKHTELIAEWLKNFTQSLKTIPQELVSTDFTLTRSDYPLLQISSYSTLDALLTQKLPQLGFSIADFEDIYSCSPLQEGMLLSQARDEGTYLYSAIMRVKSTNGNPTDAQKLALAWQQVVNRHSILRTVFLAGISERPFDQAVLHSYDTRSSILVCDSPDHAIATLCALGILSVKEGCPPHRMTIAKSRDGVAYFKLEISHALMDGTSMAVLVNDIARAYNDDFSSTPAMPYSDYIAHIQAQPTEDALSFWEAYLDKVMPCHFPPLLDPMEGLSAMNDIEVKTPSVSEMRQFCRQNDVTLANVVRLAWALVLSAYTGEDQVCFGYLTAGREIPLPKIESSVGPLINMLICTIDIAEISKKTVLCELQDLQDEYFKALPFQHTSLAEIQHHMGLTGRSLFNSVVSVQRRDVGNTVLGDMQIEYISGLDPTEYDITVNVTDTNHGLQIGISYSASCLSPGYAANVSSALSAALFYIVSNPLSPAGSVNLFDEYHNQQVQKWNTVVPPPVYDCIHSLIEINTKSNPDAIAIDSWDATFTYSDLDKRGTQLSHVLISMGVRSSDMIPICFTKSSYAIVAMLGILKAGAAFIPLDPEYPKSRLATIINQSGSRLALTSPETSNIIASLTQDIVLVSSCSDWWAEEVPYDYTCPKIYPTDVAYVLFTSGSTGIPKGVVIEHSAVCTSSFYHGREIGCSSKTRMFQFSAYTFDACILEIFTTLIYGGCVCVPSEAERMNDIAGAVNRLNCNTTFLTPSVIRIIRPEQVPSLETVILGGEPLDKNSVEVWAGHCRLMNGYGPTETCVFCIMKTFYGPREHHDVLGHSVGSVSWVVRPRNHEQLAPVGAVGELLVQGGTLARCYLNDKIKTDHSFFEKPSFASAPDNQMCGRFYRTGDLARYNVDGSIIFLGRKDTQVKLRGQRIELSEVEYQVKKLIPFTSQVAVEIVMLRGAKDQALLTAFICDSADTTRTLPLLSNMTQSFKIQVDRLKKLLSRVLPHYMQPSIYVPTNWMPTTTARKLDRKLLRESVAALSEDELDRYSLDDNRRPPSSHTEKRLQQNWSEVLNLSVRKIRADDQFFEIGGDSISAMRLAAITSQNMRVSVADIFSYPVLSSLAAIIDSRSSEVEQREIKLEPFELLAQGEDASTMLSTIANQYGIPPGLIEDAYPPTPLQEGMVTHTFLNPTAYILRQVVRIKPSTDIARFRAAWETVSEKNPILRTRFVRPSNGETVQIVVKNSIEWRNAETLQQYLELDQSENVAYGTPLIRYAITDDYHFILTVHHSLYDGWSLPLLLRQVRSIYENGICPDIPGFNLFIKYLQNTNLKSTKTFWEAQLAGQRPATFPMITVPGYRPAVQHIVKHRLALPKLVNSEFLKSTILRAAWAFVLSVYSDSQDVVFGMTLSGRNSPVAGIEKIIGPIITTVPVRIVLNPTETLSEFLSHVQQQATEMIPHEHFGVQNISMLSAECSHATQFQNLLVIQPISETTSTDALLPGCNEVDLPLKCFDSYPLVVECHVSDDTVQIEARYDRCLLSCWQVENMMSHLGQLSKIFADNSNYHLQIMEIVMFGERDRQQVLEWNRIYPETVESTVPLVFAQQVKERPSNIAIDAWDGQLTYSELNDVSDVLAQHLTYLGVVPELLVPLCFDKSLWAVVAQMAVMKAGGACVNLDPSHPQGRLEAIVKDSQTSVILCAPHYSGILGSSTPQNEVVVTEDLIHKLAGSPDSSIEPSPPSPANAAYVLFTSGSTGKPKGIVIEHRSLCSSSKAHGIRWGIGAETRVLQFAAYTFDVSCADIFTTLQRGGCICIPSEHDRLNALPDAINRFRCDWAFLTPTVASLLPPDSVPSLKRLVLGGEASTWEIINRWYNILELIVCYGPAECSIYCSGAPPATATSDPANLGSAIGALYWVANPNDHNQLTPLGCVGELLLEGPTIARGYLHDIERTEQAFVSNPSWAPPFTPGASRRFYRTGDLVRYNSDGTIRFFGRKDTQVKVRGQRVELGEIEHAISTSMNSITHATVDSILDATTGRQTVVAFLHFNNASGRAEIMEMTEDLRHRLIELRKALRESLPSYMIPSLYLPLARVPLTMNGKVDRRQLRGLVNSLTTADIANFSLIGDTSHVQPTTEEEFKLRELWSRALHVEVDTIGATDHFIHSGGDSIVAMRLTSLARAEGISLTVQQIFETPILSDMASLIMVYPSSRDIKHPVDTIYEQFSLLPGPPEEDMLSIVAEDVKTSVNNIADILPATDFQSSAIAHSMLKTRGLLNYIYLEGKGEIPWNQDIIQEKWFDFTSKHQILRTVFVFYQSKLYQIILKQVLEGISWHRTDDDIDSFCRDLYQRDIQSDRDLSDPLTKLMVVGNNERHRLILRLSHAQYDGISLPLIWQSLQTAFSGKTCPPEIPFANYISTIISQQEVTNSMAYWKALLADSKMTNVVEQSRPYYQNTYDLHTRRSITIPSQLSLSNQGITFATALKAAWAIFLASLSETTDIIFGHVTSGRTVPGNGIERVIGPCLNIIPVRAQMDTTTTALDLLQQLQSQHVASMAHETTGMRDIVRHCSPWKPYTRFSTIVQHQNIDETATVLLDDQEYTVGDFCPAADESDIAIKTTPRSGNEVEVLLISSSLSVGELAADRISSILCDTIHRLYTSEATDLLVTELIAHGQSLPPLSKCCTGTSQYTTLQSSFQSRSDEMLLTIQTDWRSALERPDLLIDWDSDFFDAGGDLVSVILLATTWNRQSYKVTPEQLLFNSRASEMAQVLFQSD</sequence>
<dbReference type="VEuPathDB" id="FungiDB:TERG_08295"/>
<dbReference type="Pfam" id="PF00550">
    <property type="entry name" value="PP-binding"/>
    <property type="match status" value="6"/>
</dbReference>
<evidence type="ECO:0000256" key="5">
    <source>
        <dbReference type="ARBA" id="ARBA00022737"/>
    </source>
</evidence>
<dbReference type="FunFam" id="3.30.559.10:FF:000016">
    <property type="entry name" value="Nonribosomal peptide synthase Pes1"/>
    <property type="match status" value="1"/>
</dbReference>
<dbReference type="InterPro" id="IPR023213">
    <property type="entry name" value="CAT-like_dom_sf"/>
</dbReference>
<evidence type="ECO:0000256" key="10">
    <source>
        <dbReference type="SAM" id="Phobius"/>
    </source>
</evidence>
<dbReference type="CDD" id="cd19542">
    <property type="entry name" value="CT_NRPS-like"/>
    <property type="match status" value="4"/>
</dbReference>
<keyword evidence="5" id="KW-0677">Repeat</keyword>
<dbReference type="Gene3D" id="3.40.50.12780">
    <property type="entry name" value="N-terminal domain of ligase-like"/>
    <property type="match status" value="3"/>
</dbReference>
<dbReference type="CDD" id="cd19534">
    <property type="entry name" value="E_NRPS"/>
    <property type="match status" value="1"/>
</dbReference>
<feature type="binding site" description="axial binding residue" evidence="9">
    <location>
        <position position="435"/>
    </location>
    <ligand>
        <name>heme</name>
        <dbReference type="ChEBI" id="CHEBI:30413"/>
    </ligand>
    <ligandPart>
        <name>Fe</name>
        <dbReference type="ChEBI" id="CHEBI:18248"/>
    </ligandPart>
</feature>
<dbReference type="Pfam" id="PF00067">
    <property type="entry name" value="p450"/>
    <property type="match status" value="1"/>
</dbReference>
<dbReference type="SUPFAM" id="SSF47336">
    <property type="entry name" value="ACP-like"/>
    <property type="match status" value="5"/>
</dbReference>
<dbReference type="FunFam" id="3.30.300.30:FF:000015">
    <property type="entry name" value="Nonribosomal peptide synthase SidD"/>
    <property type="match status" value="5"/>
</dbReference>
<dbReference type="Proteomes" id="UP000243015">
    <property type="component" value="Unassembled WGS sequence"/>
</dbReference>
<keyword evidence="3" id="KW-0436">Ligase</keyword>
<dbReference type="GO" id="GO:0016874">
    <property type="term" value="F:ligase activity"/>
    <property type="evidence" value="ECO:0007669"/>
    <property type="project" value="UniProtKB-KW"/>
</dbReference>
<dbReference type="Gene3D" id="3.30.300.30">
    <property type="match status" value="5"/>
</dbReference>
<dbReference type="InterPro" id="IPR010071">
    <property type="entry name" value="AA_adenyl_dom"/>
</dbReference>
<comment type="cofactor">
    <cofactor evidence="9">
        <name>heme</name>
        <dbReference type="ChEBI" id="CHEBI:30413"/>
    </cofactor>
</comment>
<dbReference type="InterPro" id="IPR000873">
    <property type="entry name" value="AMP-dep_synth/lig_dom"/>
</dbReference>
<reference evidence="12 13" key="1">
    <citation type="submission" date="2016-05" db="EMBL/GenBank/DDBJ databases">
        <title>Genome sequencing of Trichophyton rubrum CMCC(F)T1i isolated from hair.</title>
        <authorList>
            <person name="Zhan P."/>
            <person name="Tao Y."/>
            <person name="Liu W."/>
        </authorList>
    </citation>
    <scope>NUCLEOTIDE SEQUENCE [LARGE SCALE GENOMIC DNA]</scope>
    <source>
        <strain evidence="13">CMCC(F)T1i</strain>
    </source>
</reference>
<dbReference type="NCBIfam" id="NF003417">
    <property type="entry name" value="PRK04813.1"/>
    <property type="match status" value="5"/>
</dbReference>
<dbReference type="InterPro" id="IPR001128">
    <property type="entry name" value="Cyt_P450"/>
</dbReference>
<keyword evidence="10" id="KW-0812">Transmembrane</keyword>
<accession>A0A178F824</accession>
<evidence type="ECO:0000313" key="13">
    <source>
        <dbReference type="Proteomes" id="UP000243015"/>
    </source>
</evidence>
<dbReference type="NCBIfam" id="TIGR01733">
    <property type="entry name" value="AA-adenyl-dom"/>
    <property type="match status" value="5"/>
</dbReference>
<dbReference type="SUPFAM" id="SSF52777">
    <property type="entry name" value="CoA-dependent acyltransferases"/>
    <property type="match status" value="13"/>
</dbReference>
<dbReference type="FunFam" id="1.10.1200.10:FF:000005">
    <property type="entry name" value="Nonribosomal peptide synthetase 1"/>
    <property type="match status" value="2"/>
</dbReference>
<evidence type="ECO:0000256" key="8">
    <source>
        <dbReference type="ARBA" id="ARBA00029454"/>
    </source>
</evidence>
<dbReference type="Pfam" id="PF00501">
    <property type="entry name" value="AMP-binding"/>
    <property type="match status" value="5"/>
</dbReference>
<dbReference type="CDD" id="cd19545">
    <property type="entry name" value="FUM14_C_NRPS-like"/>
    <property type="match status" value="1"/>
</dbReference>
<feature type="domain" description="Carrier" evidence="11">
    <location>
        <begin position="1279"/>
        <end position="1356"/>
    </location>
</feature>
<evidence type="ECO:0000256" key="3">
    <source>
        <dbReference type="ARBA" id="ARBA00022598"/>
    </source>
</evidence>
<evidence type="ECO:0000256" key="7">
    <source>
        <dbReference type="ARBA" id="ARBA00023004"/>
    </source>
</evidence>
<dbReference type="PANTHER" id="PTHR45527:SF16">
    <property type="entry name" value="NONRIBOSOMAL PEPTIDE SYNTHASE ATNA-RELATED"/>
    <property type="match status" value="1"/>
</dbReference>
<dbReference type="Gene3D" id="2.30.38.10">
    <property type="entry name" value="Luciferase, Domain 3"/>
    <property type="match status" value="2"/>
</dbReference>
<dbReference type="InterPro" id="IPR006162">
    <property type="entry name" value="Ppantetheine_attach_site"/>
</dbReference>
<dbReference type="GO" id="GO:0020037">
    <property type="term" value="F:heme binding"/>
    <property type="evidence" value="ECO:0007669"/>
    <property type="project" value="InterPro"/>
</dbReference>
<dbReference type="GO" id="GO:0016705">
    <property type="term" value="F:oxidoreductase activity, acting on paired donors, with incorporation or reduction of molecular oxygen"/>
    <property type="evidence" value="ECO:0007669"/>
    <property type="project" value="InterPro"/>
</dbReference>
<dbReference type="SMART" id="SM01294">
    <property type="entry name" value="PKS_PP_betabranch"/>
    <property type="match status" value="1"/>
</dbReference>
<dbReference type="InterPro" id="IPR036736">
    <property type="entry name" value="ACP-like_sf"/>
</dbReference>
<dbReference type="PROSITE" id="PS00455">
    <property type="entry name" value="AMP_BINDING"/>
    <property type="match status" value="5"/>
</dbReference>
<dbReference type="InterPro" id="IPR036396">
    <property type="entry name" value="Cyt_P450_sf"/>
</dbReference>
<dbReference type="FunFam" id="3.30.559.30:FF:000005">
    <property type="entry name" value="Nonribosomal peptide synthase Pes1"/>
    <property type="match status" value="3"/>
</dbReference>
<keyword evidence="2" id="KW-0597">Phosphoprotein</keyword>
<evidence type="ECO:0000256" key="1">
    <source>
        <dbReference type="ARBA" id="ARBA00022450"/>
    </source>
</evidence>
<dbReference type="FunFam" id="3.30.559.30:FF:000003">
    <property type="entry name" value="Nonribosomal peptide synthase SidD"/>
    <property type="match status" value="1"/>
</dbReference>
<dbReference type="EMBL" id="LHPM01000005">
    <property type="protein sequence ID" value="OAL68551.1"/>
    <property type="molecule type" value="Genomic_DNA"/>
</dbReference>
<evidence type="ECO:0000313" key="12">
    <source>
        <dbReference type="EMBL" id="OAL68551.1"/>
    </source>
</evidence>
<dbReference type="CDD" id="cd11061">
    <property type="entry name" value="CYP67-like"/>
    <property type="match status" value="1"/>
</dbReference>
<dbReference type="PRINTS" id="PR00385">
    <property type="entry name" value="P450"/>
</dbReference>
<dbReference type="VEuPathDB" id="FungiDB:TERG_08294"/>
<evidence type="ECO:0000256" key="6">
    <source>
        <dbReference type="ARBA" id="ARBA00023002"/>
    </source>
</evidence>
<dbReference type="InterPro" id="IPR042099">
    <property type="entry name" value="ANL_N_sf"/>
</dbReference>
<dbReference type="GO" id="GO:0005737">
    <property type="term" value="C:cytoplasm"/>
    <property type="evidence" value="ECO:0007669"/>
    <property type="project" value="TreeGrafter"/>
</dbReference>
<feature type="domain" description="Carrier" evidence="11">
    <location>
        <begin position="5028"/>
        <end position="5103"/>
    </location>
</feature>
<keyword evidence="10" id="KW-0472">Membrane</keyword>
<keyword evidence="9" id="KW-0349">Heme</keyword>